<name>A0ABQ3XRP6_9ACTN</name>
<reference evidence="1 2" key="1">
    <citation type="submission" date="2021-01" db="EMBL/GenBank/DDBJ databases">
        <title>Whole genome shotgun sequence of Actinoplanes couchii NBRC 106145.</title>
        <authorList>
            <person name="Komaki H."/>
            <person name="Tamura T."/>
        </authorList>
    </citation>
    <scope>NUCLEOTIDE SEQUENCE [LARGE SCALE GENOMIC DNA]</scope>
    <source>
        <strain evidence="1 2">NBRC 106145</strain>
    </source>
</reference>
<evidence type="ECO:0000313" key="1">
    <source>
        <dbReference type="EMBL" id="GID61158.1"/>
    </source>
</evidence>
<protein>
    <submittedName>
        <fullName evidence="1">Uncharacterized protein</fullName>
    </submittedName>
</protein>
<gene>
    <name evidence="1" type="ORF">Aco03nite_095620</name>
</gene>
<evidence type="ECO:0000313" key="2">
    <source>
        <dbReference type="Proteomes" id="UP000612282"/>
    </source>
</evidence>
<sequence>MDINPPYPPQGRSAAGRPKVCRSCQDRMPAVCDGCGQKTPSYCIRCRPNRDRPTVDSGANLDDAIGRMMRTQPLPGFAGITGWTAGRAAVHLPGHTPAAILAALRRLTARGDAVLIGDNPERYRPN</sequence>
<dbReference type="EMBL" id="BOMG01000120">
    <property type="protein sequence ID" value="GID61158.1"/>
    <property type="molecule type" value="Genomic_DNA"/>
</dbReference>
<dbReference type="RefSeq" id="WP_203808862.1">
    <property type="nucleotide sequence ID" value="NZ_BAAAQE010000050.1"/>
</dbReference>
<proteinExistence type="predicted"/>
<organism evidence="1 2">
    <name type="scientific">Actinoplanes couchii</name>
    <dbReference type="NCBI Taxonomy" id="403638"/>
    <lineage>
        <taxon>Bacteria</taxon>
        <taxon>Bacillati</taxon>
        <taxon>Actinomycetota</taxon>
        <taxon>Actinomycetes</taxon>
        <taxon>Micromonosporales</taxon>
        <taxon>Micromonosporaceae</taxon>
        <taxon>Actinoplanes</taxon>
    </lineage>
</organism>
<dbReference type="Proteomes" id="UP000612282">
    <property type="component" value="Unassembled WGS sequence"/>
</dbReference>
<keyword evidence="2" id="KW-1185">Reference proteome</keyword>
<comment type="caution">
    <text evidence="1">The sequence shown here is derived from an EMBL/GenBank/DDBJ whole genome shotgun (WGS) entry which is preliminary data.</text>
</comment>
<accession>A0ABQ3XRP6</accession>